<feature type="domain" description="RING-type" evidence="6">
    <location>
        <begin position="30"/>
        <end position="72"/>
    </location>
</feature>
<evidence type="ECO:0000256" key="1">
    <source>
        <dbReference type="ARBA" id="ARBA00022723"/>
    </source>
</evidence>
<dbReference type="InterPro" id="IPR013010">
    <property type="entry name" value="Znf_SIAH"/>
</dbReference>
<dbReference type="PANTHER" id="PTHR10315:SF83">
    <property type="entry name" value="RING-TYPE E3 UBIQUITIN TRANSFERASE"/>
    <property type="match status" value="1"/>
</dbReference>
<dbReference type="GO" id="GO:0061630">
    <property type="term" value="F:ubiquitin protein ligase activity"/>
    <property type="evidence" value="ECO:0007669"/>
    <property type="project" value="TreeGrafter"/>
</dbReference>
<keyword evidence="2 4" id="KW-0863">Zinc-finger</keyword>
<keyword evidence="1" id="KW-0479">Metal-binding</keyword>
<keyword evidence="3" id="KW-0862">Zinc</keyword>
<evidence type="ECO:0000313" key="8">
    <source>
        <dbReference type="EMBL" id="KAK1692528.1"/>
    </source>
</evidence>
<name>A0AAD8TUN5_LOLMU</name>
<protein>
    <recommendedName>
        <fullName evidence="10">RING-type E3 ubiquitin transferase</fullName>
    </recommendedName>
</protein>
<dbReference type="EMBL" id="JAUUTY010000001">
    <property type="protein sequence ID" value="KAK1692528.1"/>
    <property type="molecule type" value="Genomic_DNA"/>
</dbReference>
<dbReference type="InterPro" id="IPR001841">
    <property type="entry name" value="Znf_RING"/>
</dbReference>
<accession>A0AAD8TUN5</accession>
<evidence type="ECO:0000259" key="7">
    <source>
        <dbReference type="PROSITE" id="PS51081"/>
    </source>
</evidence>
<keyword evidence="9" id="KW-1185">Reference proteome</keyword>
<dbReference type="PROSITE" id="PS50089">
    <property type="entry name" value="ZF_RING_2"/>
    <property type="match status" value="1"/>
</dbReference>
<organism evidence="8 9">
    <name type="scientific">Lolium multiflorum</name>
    <name type="common">Italian ryegrass</name>
    <name type="synonym">Lolium perenne subsp. multiflorum</name>
    <dbReference type="NCBI Taxonomy" id="4521"/>
    <lineage>
        <taxon>Eukaryota</taxon>
        <taxon>Viridiplantae</taxon>
        <taxon>Streptophyta</taxon>
        <taxon>Embryophyta</taxon>
        <taxon>Tracheophyta</taxon>
        <taxon>Spermatophyta</taxon>
        <taxon>Magnoliopsida</taxon>
        <taxon>Liliopsida</taxon>
        <taxon>Poales</taxon>
        <taxon>Poaceae</taxon>
        <taxon>BOP clade</taxon>
        <taxon>Pooideae</taxon>
        <taxon>Poodae</taxon>
        <taxon>Poeae</taxon>
        <taxon>Poeae Chloroplast Group 2 (Poeae type)</taxon>
        <taxon>Loliodinae</taxon>
        <taxon>Loliinae</taxon>
        <taxon>Lolium</taxon>
    </lineage>
</organism>
<reference evidence="8" key="1">
    <citation type="submission" date="2023-07" db="EMBL/GenBank/DDBJ databases">
        <title>A chromosome-level genome assembly of Lolium multiflorum.</title>
        <authorList>
            <person name="Chen Y."/>
            <person name="Copetti D."/>
            <person name="Kolliker R."/>
            <person name="Studer B."/>
        </authorList>
    </citation>
    <scope>NUCLEOTIDE SEQUENCE</scope>
    <source>
        <strain evidence="8">02402/16</strain>
        <tissue evidence="8">Leaf</tissue>
    </source>
</reference>
<gene>
    <name evidence="8" type="ORF">QYE76_009225</name>
</gene>
<sequence length="304" mass="34834">MDATNPKPTQREGSVERQPNVIMAMEILNCSLCREPLRPAIYQCSCGHFICKTCHSYKSPKKKKKKMCSDCSRPFSQRAYGMERVLANIFVPCKYGCAKKTTSWYENERHEMYCLNGPALCPAHDDSPRCDFIAPMAELIDHMSGVHKWPTTRFRHDMQFYLPVGVEPVVHLLRCEDDDDHHIFLLGLSDSLDKRYRAVYIEPVGRFDSENEFGCSVSVTWDSFGRNQHRSGSCDSIIRTDPKNCLCFFPSRSHAVLKIILCKKGVNGAQKEVEKDDPNNSSYHEDEDDETDDYKSDWSCAFDA</sequence>
<dbReference type="AlphaFoldDB" id="A0AAD8TUN5"/>
<comment type="caution">
    <text evidence="8">The sequence shown here is derived from an EMBL/GenBank/DDBJ whole genome shotgun (WGS) entry which is preliminary data.</text>
</comment>
<evidence type="ECO:0000256" key="2">
    <source>
        <dbReference type="ARBA" id="ARBA00022771"/>
    </source>
</evidence>
<dbReference type="PANTHER" id="PTHR10315">
    <property type="entry name" value="E3 UBIQUITIN PROTEIN LIGASE SIAH"/>
    <property type="match status" value="1"/>
</dbReference>
<dbReference type="InterPro" id="IPR013083">
    <property type="entry name" value="Znf_RING/FYVE/PHD"/>
</dbReference>
<dbReference type="GO" id="GO:0008270">
    <property type="term" value="F:zinc ion binding"/>
    <property type="evidence" value="ECO:0007669"/>
    <property type="project" value="UniProtKB-KW"/>
</dbReference>
<feature type="domain" description="SIAH-type" evidence="7">
    <location>
        <begin position="88"/>
        <end position="148"/>
    </location>
</feature>
<dbReference type="SUPFAM" id="SSF57850">
    <property type="entry name" value="RING/U-box"/>
    <property type="match status" value="1"/>
</dbReference>
<evidence type="ECO:0000259" key="6">
    <source>
        <dbReference type="PROSITE" id="PS50089"/>
    </source>
</evidence>
<evidence type="ECO:0000256" key="4">
    <source>
        <dbReference type="PROSITE-ProRule" id="PRU00455"/>
    </source>
</evidence>
<evidence type="ECO:0000256" key="5">
    <source>
        <dbReference type="SAM" id="MobiDB-lite"/>
    </source>
</evidence>
<dbReference type="Gene3D" id="3.30.40.10">
    <property type="entry name" value="Zinc/RING finger domain, C3HC4 (zinc finger)"/>
    <property type="match status" value="1"/>
</dbReference>
<dbReference type="SUPFAM" id="SSF49599">
    <property type="entry name" value="TRAF domain-like"/>
    <property type="match status" value="1"/>
</dbReference>
<dbReference type="GO" id="GO:0005737">
    <property type="term" value="C:cytoplasm"/>
    <property type="evidence" value="ECO:0007669"/>
    <property type="project" value="TreeGrafter"/>
</dbReference>
<proteinExistence type="predicted"/>
<dbReference type="Proteomes" id="UP001231189">
    <property type="component" value="Unassembled WGS sequence"/>
</dbReference>
<evidence type="ECO:0000256" key="3">
    <source>
        <dbReference type="ARBA" id="ARBA00022833"/>
    </source>
</evidence>
<evidence type="ECO:0008006" key="10">
    <source>
        <dbReference type="Google" id="ProtNLM"/>
    </source>
</evidence>
<feature type="region of interest" description="Disordered" evidence="5">
    <location>
        <begin position="269"/>
        <end position="296"/>
    </location>
</feature>
<dbReference type="PROSITE" id="PS51081">
    <property type="entry name" value="ZF_SIAH"/>
    <property type="match status" value="1"/>
</dbReference>
<evidence type="ECO:0000313" key="9">
    <source>
        <dbReference type="Proteomes" id="UP001231189"/>
    </source>
</evidence>
<dbReference type="InterPro" id="IPR052088">
    <property type="entry name" value="E3_ubiquitin-ligase_SINA"/>
</dbReference>